<keyword evidence="7" id="KW-1185">Reference proteome</keyword>
<accession>A0A183KEY8</accession>
<reference evidence="6 7" key="2">
    <citation type="submission" date="2018-11" db="EMBL/GenBank/DDBJ databases">
        <authorList>
            <consortium name="Pathogen Informatics"/>
        </authorList>
    </citation>
    <scope>NUCLEOTIDE SEQUENCE [LARGE SCALE GENOMIC DNA]</scope>
    <source>
        <strain evidence="6">Dakar</strain>
        <strain evidence="7">Dakar, Senegal</strain>
    </source>
</reference>
<organism evidence="8">
    <name type="scientific">Schistosoma curassoni</name>
    <dbReference type="NCBI Taxonomy" id="6186"/>
    <lineage>
        <taxon>Eukaryota</taxon>
        <taxon>Metazoa</taxon>
        <taxon>Spiralia</taxon>
        <taxon>Lophotrochozoa</taxon>
        <taxon>Platyhelminthes</taxon>
        <taxon>Trematoda</taxon>
        <taxon>Digenea</taxon>
        <taxon>Strigeidida</taxon>
        <taxon>Schistosomatoidea</taxon>
        <taxon>Schistosomatidae</taxon>
        <taxon>Schistosoma</taxon>
    </lineage>
</organism>
<dbReference type="EMBL" id="UZAK01035994">
    <property type="protein sequence ID" value="VDP53278.1"/>
    <property type="molecule type" value="Genomic_DNA"/>
</dbReference>
<evidence type="ECO:0000256" key="4">
    <source>
        <dbReference type="SAM" id="MobiDB-lite"/>
    </source>
</evidence>
<dbReference type="InterPro" id="IPR000536">
    <property type="entry name" value="Nucl_hrmn_rcpt_lig-bd"/>
</dbReference>
<sequence length="540" mass="60056">MKDVNGHLLPKKFELTSSSDVTALRSENELLNPSPKKEETNWSRSRKRKMHYSFPSDVNNNNNARSIRRRTQSSNSLQPDTNNPIGLTDTRETCEDDDESRLMECVSECTKSSDDSRPNSPLVGPVLLNSMFDLNAHVFKAYQDNNNNNRSLSISSELASRVLFLTVDWLRRFDGLKRLPIGVQRDLVAISWSDLFVLGLCQAADQINRSQNHRPNQESNDSQPTNSLCAQNDINSTRVNQISGEQQTNSPCSIAPTNSFKSNNFDSSSSSHISSIKEPMDTSYLKTNSSSSAVIELVEQLMKQFSGAEVDTHEYTYLRCMVILSSGRLCINARDASLAKQITEMESRVLSEFSEFLSTRAASSTTTGTGSLSSKRTKPIIKRVLILTQLLSTLRYLDPKDLEEAFFSNLLGSVSIAQILPYLLESNDLFTQSQLVMNSCLPDNSLDYKPGLNHVKPPNKQASRSGLEDSVTNFTGDPLPNMTEKTDNPSSSLFIRPDQTSPQSRSASCEITVTNIELNNQNTEPVNSISFANDETNDLA</sequence>
<gene>
    <name evidence="6" type="ORF">SCUD_LOCUS13582</name>
</gene>
<evidence type="ECO:0000256" key="1">
    <source>
        <dbReference type="ARBA" id="ARBA00023015"/>
    </source>
</evidence>
<dbReference type="STRING" id="6186.A0A183KEY8"/>
<dbReference type="Pfam" id="PF00104">
    <property type="entry name" value="Hormone_recep"/>
    <property type="match status" value="1"/>
</dbReference>
<protein>
    <submittedName>
        <fullName evidence="8">NR LBD domain-containing protein</fullName>
    </submittedName>
</protein>
<dbReference type="InterPro" id="IPR050274">
    <property type="entry name" value="Nuclear_hormone_rcpt_NR2"/>
</dbReference>
<feature type="region of interest" description="Disordered" evidence="4">
    <location>
        <begin position="17"/>
        <end position="99"/>
    </location>
</feature>
<dbReference type="InterPro" id="IPR035500">
    <property type="entry name" value="NHR-like_dom_sf"/>
</dbReference>
<evidence type="ECO:0000256" key="2">
    <source>
        <dbReference type="ARBA" id="ARBA00023163"/>
    </source>
</evidence>
<feature type="compositionally biased region" description="Polar residues" evidence="4">
    <location>
        <begin position="72"/>
        <end position="85"/>
    </location>
</feature>
<name>A0A183KEY8_9TREM</name>
<dbReference type="SUPFAM" id="SSF48508">
    <property type="entry name" value="Nuclear receptor ligand-binding domain"/>
    <property type="match status" value="1"/>
</dbReference>
<dbReference type="SMART" id="SM00430">
    <property type="entry name" value="HOLI"/>
    <property type="match status" value="1"/>
</dbReference>
<feature type="region of interest" description="Disordered" evidence="4">
    <location>
        <begin position="210"/>
        <end position="230"/>
    </location>
</feature>
<dbReference type="PANTHER" id="PTHR24083">
    <property type="entry name" value="NUCLEAR HORMONE RECEPTOR"/>
    <property type="match status" value="1"/>
</dbReference>
<feature type="domain" description="NR LBD" evidence="5">
    <location>
        <begin position="130"/>
        <end position="427"/>
    </location>
</feature>
<dbReference type="PROSITE" id="PS51843">
    <property type="entry name" value="NR_LBD"/>
    <property type="match status" value="1"/>
</dbReference>
<dbReference type="WBParaSite" id="SCUD_0001358501-mRNA-1">
    <property type="protein sequence ID" value="SCUD_0001358501-mRNA-1"/>
    <property type="gene ID" value="SCUD_0001358501"/>
</dbReference>
<evidence type="ECO:0000313" key="8">
    <source>
        <dbReference type="WBParaSite" id="SCUD_0001358501-mRNA-1"/>
    </source>
</evidence>
<dbReference type="Proteomes" id="UP000279833">
    <property type="component" value="Unassembled WGS sequence"/>
</dbReference>
<reference evidence="8" key="1">
    <citation type="submission" date="2016-06" db="UniProtKB">
        <authorList>
            <consortium name="WormBaseParasite"/>
        </authorList>
    </citation>
    <scope>IDENTIFICATION</scope>
</reference>
<proteinExistence type="predicted"/>
<feature type="compositionally biased region" description="Polar residues" evidence="4">
    <location>
        <begin position="488"/>
        <end position="507"/>
    </location>
</feature>
<evidence type="ECO:0000259" key="5">
    <source>
        <dbReference type="PROSITE" id="PS51843"/>
    </source>
</evidence>
<feature type="compositionally biased region" description="Polar residues" evidence="4">
    <location>
        <begin position="460"/>
        <end position="475"/>
    </location>
</feature>
<keyword evidence="3" id="KW-0675">Receptor</keyword>
<keyword evidence="1" id="KW-0805">Transcription regulation</keyword>
<dbReference type="AlphaFoldDB" id="A0A183KEY8"/>
<keyword evidence="2" id="KW-0804">Transcription</keyword>
<evidence type="ECO:0000313" key="6">
    <source>
        <dbReference type="EMBL" id="VDP53278.1"/>
    </source>
</evidence>
<evidence type="ECO:0000313" key="7">
    <source>
        <dbReference type="Proteomes" id="UP000279833"/>
    </source>
</evidence>
<feature type="region of interest" description="Disordered" evidence="4">
    <location>
        <begin position="455"/>
        <end position="507"/>
    </location>
</feature>
<evidence type="ECO:0000256" key="3">
    <source>
        <dbReference type="ARBA" id="ARBA00023170"/>
    </source>
</evidence>
<dbReference type="Gene3D" id="1.10.565.10">
    <property type="entry name" value="Retinoid X Receptor"/>
    <property type="match status" value="1"/>
</dbReference>